<dbReference type="Proteomes" id="UP000276133">
    <property type="component" value="Unassembled WGS sequence"/>
</dbReference>
<reference evidence="1 2" key="1">
    <citation type="journal article" date="2018" name="Sci. Rep.">
        <title>Genomic signatures of local adaptation to the degree of environmental predictability in rotifers.</title>
        <authorList>
            <person name="Franch-Gras L."/>
            <person name="Hahn C."/>
            <person name="Garcia-Roger E.M."/>
            <person name="Carmona M.J."/>
            <person name="Serra M."/>
            <person name="Gomez A."/>
        </authorList>
    </citation>
    <scope>NUCLEOTIDE SEQUENCE [LARGE SCALE GENOMIC DNA]</scope>
    <source>
        <strain evidence="1">HYR1</strain>
    </source>
</reference>
<organism evidence="1 2">
    <name type="scientific">Brachionus plicatilis</name>
    <name type="common">Marine rotifer</name>
    <name type="synonym">Brachionus muelleri</name>
    <dbReference type="NCBI Taxonomy" id="10195"/>
    <lineage>
        <taxon>Eukaryota</taxon>
        <taxon>Metazoa</taxon>
        <taxon>Spiralia</taxon>
        <taxon>Gnathifera</taxon>
        <taxon>Rotifera</taxon>
        <taxon>Eurotatoria</taxon>
        <taxon>Monogononta</taxon>
        <taxon>Pseudotrocha</taxon>
        <taxon>Ploima</taxon>
        <taxon>Brachionidae</taxon>
        <taxon>Brachionus</taxon>
    </lineage>
</organism>
<dbReference type="AlphaFoldDB" id="A0A3M7SX98"/>
<accession>A0A3M7SX98</accession>
<comment type="caution">
    <text evidence="1">The sequence shown here is derived from an EMBL/GenBank/DDBJ whole genome shotgun (WGS) entry which is preliminary data.</text>
</comment>
<evidence type="ECO:0000313" key="2">
    <source>
        <dbReference type="Proteomes" id="UP000276133"/>
    </source>
</evidence>
<sequence>MPLNRKMYPIFKLISLKNTIKSVIKFQIRSFRNSICSDLVDLVLPFQQSKIPKYPLYLNLAARIVPLKDEP</sequence>
<proteinExistence type="predicted"/>
<evidence type="ECO:0000313" key="1">
    <source>
        <dbReference type="EMBL" id="RNA40307.1"/>
    </source>
</evidence>
<dbReference type="EMBL" id="REGN01000654">
    <property type="protein sequence ID" value="RNA40307.1"/>
    <property type="molecule type" value="Genomic_DNA"/>
</dbReference>
<name>A0A3M7SX98_BRAPC</name>
<keyword evidence="2" id="KW-1185">Reference proteome</keyword>
<protein>
    <submittedName>
        <fullName evidence="1">Uncharacterized protein</fullName>
    </submittedName>
</protein>
<gene>
    <name evidence="1" type="ORF">BpHYR1_017916</name>
</gene>